<evidence type="ECO:0000256" key="4">
    <source>
        <dbReference type="ARBA" id="ARBA00022692"/>
    </source>
</evidence>
<evidence type="ECO:0000256" key="9">
    <source>
        <dbReference type="RuleBase" id="RU003357"/>
    </source>
</evidence>
<keyword evidence="7 8" id="KW-0998">Cell outer membrane</keyword>
<evidence type="ECO:0000256" key="1">
    <source>
        <dbReference type="ARBA" id="ARBA00004571"/>
    </source>
</evidence>
<dbReference type="PANTHER" id="PTHR30442:SF0">
    <property type="entry name" value="FE(3+) DICITRATE TRANSPORT PROTEIN FECA"/>
    <property type="match status" value="1"/>
</dbReference>
<dbReference type="Proteomes" id="UP001595783">
    <property type="component" value="Unassembled WGS sequence"/>
</dbReference>
<dbReference type="PANTHER" id="PTHR30442">
    <property type="entry name" value="IRON III DICITRATE TRANSPORT PROTEIN FECA"/>
    <property type="match status" value="1"/>
</dbReference>
<dbReference type="SUPFAM" id="SSF56935">
    <property type="entry name" value="Porins"/>
    <property type="match status" value="1"/>
</dbReference>
<evidence type="ECO:0000259" key="11">
    <source>
        <dbReference type="Pfam" id="PF00593"/>
    </source>
</evidence>
<dbReference type="InterPro" id="IPR036942">
    <property type="entry name" value="Beta-barrel_TonB_sf"/>
</dbReference>
<comment type="subcellular location">
    <subcellularLocation>
        <location evidence="1 8">Cell outer membrane</location>
        <topology evidence="1 8">Multi-pass membrane protein</topology>
    </subcellularLocation>
</comment>
<feature type="compositionally biased region" description="Basic and acidic residues" evidence="10">
    <location>
        <begin position="1"/>
        <end position="17"/>
    </location>
</feature>
<dbReference type="Gene3D" id="2.40.170.20">
    <property type="entry name" value="TonB-dependent receptor, beta-barrel domain"/>
    <property type="match status" value="1"/>
</dbReference>
<keyword evidence="3 8" id="KW-1134">Transmembrane beta strand</keyword>
<comment type="caution">
    <text evidence="13">The sequence shown here is derived from an EMBL/GenBank/DDBJ whole genome shotgun (WGS) entry which is preliminary data.</text>
</comment>
<accession>A0ABV7ZIZ7</accession>
<evidence type="ECO:0000256" key="3">
    <source>
        <dbReference type="ARBA" id="ARBA00022452"/>
    </source>
</evidence>
<dbReference type="InterPro" id="IPR037066">
    <property type="entry name" value="Plug_dom_sf"/>
</dbReference>
<evidence type="ECO:0000256" key="5">
    <source>
        <dbReference type="ARBA" id="ARBA00023077"/>
    </source>
</evidence>
<dbReference type="EMBL" id="JBHRZO010000044">
    <property type="protein sequence ID" value="MFC3848180.1"/>
    <property type="molecule type" value="Genomic_DNA"/>
</dbReference>
<evidence type="ECO:0000313" key="14">
    <source>
        <dbReference type="Proteomes" id="UP001595783"/>
    </source>
</evidence>
<dbReference type="Gene3D" id="2.170.130.10">
    <property type="entry name" value="TonB-dependent receptor, plug domain"/>
    <property type="match status" value="1"/>
</dbReference>
<keyword evidence="6 8" id="KW-0472">Membrane</keyword>
<reference evidence="14" key="1">
    <citation type="journal article" date="2019" name="Int. J. Syst. Evol. Microbiol.">
        <title>The Global Catalogue of Microorganisms (GCM) 10K type strain sequencing project: providing services to taxonomists for standard genome sequencing and annotation.</title>
        <authorList>
            <consortium name="The Broad Institute Genomics Platform"/>
            <consortium name="The Broad Institute Genome Sequencing Center for Infectious Disease"/>
            <person name="Wu L."/>
            <person name="Ma J."/>
        </authorList>
    </citation>
    <scope>NUCLEOTIDE SEQUENCE [LARGE SCALE GENOMIC DNA]</scope>
    <source>
        <strain evidence="14">CCUG 53816</strain>
    </source>
</reference>
<evidence type="ECO:0000256" key="6">
    <source>
        <dbReference type="ARBA" id="ARBA00023136"/>
    </source>
</evidence>
<keyword evidence="2 8" id="KW-0813">Transport</keyword>
<feature type="domain" description="TonB-dependent receptor plug" evidence="12">
    <location>
        <begin position="39"/>
        <end position="153"/>
    </location>
</feature>
<keyword evidence="14" id="KW-1185">Reference proteome</keyword>
<organism evidence="13 14">
    <name type="scientific">Helicobacter baculiformis</name>
    <dbReference type="NCBI Taxonomy" id="427351"/>
    <lineage>
        <taxon>Bacteria</taxon>
        <taxon>Pseudomonadati</taxon>
        <taxon>Campylobacterota</taxon>
        <taxon>Epsilonproteobacteria</taxon>
        <taxon>Campylobacterales</taxon>
        <taxon>Helicobacteraceae</taxon>
        <taxon>Helicobacter</taxon>
    </lineage>
</organism>
<evidence type="ECO:0000259" key="12">
    <source>
        <dbReference type="Pfam" id="PF07715"/>
    </source>
</evidence>
<sequence length="804" mass="91707">MQALESSKKMETHRLQRIEATGTRADEEAPRSWRSKDVKSYIGSRTVISHKALTQQANQSIEEALQNVPGIHVRNATGIGAVPSFSVRGFGGSGYEGDSSTALVLVNGIPVYVAPYANIGMSIFPVTFQSVDHISVTKGGESVQYGPNAFGGVINIITKSIPYKWENQVAERMTFWGRSNGGFAGPATKGEPESKTLGNNILYNTYVRSGGMINKYIGVQAQANWLNGQGFRYDSPTNIQNYMLDLLYQINESNKITAYYQYYKFFLTDPGSLSAQDYEQDRFQNLRPNNNKSGKAMRWGAVYQTLFGDTSKVGGDFTLTYYGHNITRDFQVDSNYENVNNTNNAPYNSGYMWHHQYHTFSTTIPAYTNQNYQGFFIFDHPQRYIMNAIEPNLNLVVATKSVKQTFKVGLRYMNTNMWIRPLQSTCNWNATSKSCNGMAPYARTGFIAQYWQDMFNNYVAAYLSDKLEFFKGKFVITPGVRYTYLNYNALNHPWSYPNPSPSNPSSASAYNGFWAPATKRIYNEWSPALNVGYKPFEDWLLYFNYRRSFIPPQHHFLKLTDTNYNQTFNEIEVGSRYTYKDLLSFNANYFVTFAQDYWSGGYTLEPIKNARSQGVELELYYTPIRGLQFHLGYTYIDAVITSNERISMTSGPWYKGFIPPGESVNVKGNRLPYVSPNQFIFDAMYTYKNTTFGISSYFYSRAYSSILNRTKSATQCFAVPPPFVVFMSGIEYACNSVGLLPWYWVWNVQVSQVFWQSGRHKIVGSLQANNIFDMKYWFRGIFTSPTGREPGPGRSITVYLSYEF</sequence>
<evidence type="ECO:0000313" key="13">
    <source>
        <dbReference type="EMBL" id="MFC3848180.1"/>
    </source>
</evidence>
<dbReference type="PROSITE" id="PS52016">
    <property type="entry name" value="TONB_DEPENDENT_REC_3"/>
    <property type="match status" value="1"/>
</dbReference>
<keyword evidence="4 8" id="KW-0812">Transmembrane</keyword>
<keyword evidence="5 9" id="KW-0798">TonB box</keyword>
<dbReference type="RefSeq" id="WP_104752732.1">
    <property type="nucleotide sequence ID" value="NZ_FZMF01000042.1"/>
</dbReference>
<dbReference type="InterPro" id="IPR039426">
    <property type="entry name" value="TonB-dep_rcpt-like"/>
</dbReference>
<dbReference type="InterPro" id="IPR012910">
    <property type="entry name" value="Plug_dom"/>
</dbReference>
<evidence type="ECO:0000256" key="8">
    <source>
        <dbReference type="PROSITE-ProRule" id="PRU01360"/>
    </source>
</evidence>
<dbReference type="Pfam" id="PF07715">
    <property type="entry name" value="Plug"/>
    <property type="match status" value="1"/>
</dbReference>
<evidence type="ECO:0000256" key="10">
    <source>
        <dbReference type="SAM" id="MobiDB-lite"/>
    </source>
</evidence>
<feature type="domain" description="TonB-dependent receptor-like beta-barrel" evidence="11">
    <location>
        <begin position="325"/>
        <end position="755"/>
    </location>
</feature>
<protein>
    <submittedName>
        <fullName evidence="13">TonB-dependent receptor family protein</fullName>
    </submittedName>
</protein>
<dbReference type="InterPro" id="IPR000531">
    <property type="entry name" value="Beta-barrel_TonB"/>
</dbReference>
<feature type="region of interest" description="Disordered" evidence="10">
    <location>
        <begin position="1"/>
        <end position="32"/>
    </location>
</feature>
<gene>
    <name evidence="13" type="ORF">ACFOPX_06545</name>
</gene>
<dbReference type="Pfam" id="PF00593">
    <property type="entry name" value="TonB_dep_Rec_b-barrel"/>
    <property type="match status" value="1"/>
</dbReference>
<evidence type="ECO:0000256" key="7">
    <source>
        <dbReference type="ARBA" id="ARBA00023237"/>
    </source>
</evidence>
<name>A0ABV7ZIZ7_9HELI</name>
<keyword evidence="13" id="KW-0675">Receptor</keyword>
<comment type="similarity">
    <text evidence="8 9">Belongs to the TonB-dependent receptor family.</text>
</comment>
<proteinExistence type="inferred from homology"/>
<evidence type="ECO:0000256" key="2">
    <source>
        <dbReference type="ARBA" id="ARBA00022448"/>
    </source>
</evidence>